<dbReference type="AlphaFoldDB" id="A0AAV3SPH9"/>
<evidence type="ECO:0000256" key="4">
    <source>
        <dbReference type="ARBA" id="ARBA00022833"/>
    </source>
</evidence>
<comment type="cofactor">
    <cofactor evidence="1">
        <name>Zn(2+)</name>
        <dbReference type="ChEBI" id="CHEBI:29105"/>
    </cofactor>
</comment>
<dbReference type="PANTHER" id="PTHR43462:SF1">
    <property type="entry name" value="ALANYL-TRNA EDITING PROTEIN AARSD1"/>
    <property type="match status" value="1"/>
</dbReference>
<dbReference type="InterPro" id="IPR012947">
    <property type="entry name" value="tRNA_SAD"/>
</dbReference>
<comment type="subcellular location">
    <subcellularLocation>
        <location evidence="2">Cytoplasm</location>
    </subcellularLocation>
</comment>
<feature type="domain" description="Alanyl-transfer RNA synthetases family profile" evidence="5">
    <location>
        <begin position="1"/>
        <end position="255"/>
    </location>
</feature>
<gene>
    <name evidence="7" type="ORF">ABNG02_09000</name>
    <name evidence="6" type="ORF">GCM10008994_06260</name>
</gene>
<dbReference type="SUPFAM" id="SSF50447">
    <property type="entry name" value="Translation proteins"/>
    <property type="match status" value="1"/>
</dbReference>
<dbReference type="Gene3D" id="2.40.30.130">
    <property type="match status" value="1"/>
</dbReference>
<dbReference type="GO" id="GO:0002161">
    <property type="term" value="F:aminoacyl-tRNA deacylase activity"/>
    <property type="evidence" value="ECO:0007669"/>
    <property type="project" value="UniProtKB-ARBA"/>
</dbReference>
<reference evidence="7 9" key="3">
    <citation type="submission" date="2024-06" db="EMBL/GenBank/DDBJ databases">
        <title>Halorubrum miltondacostae sp. nov., a potential PHA producer isolated from an inland solar saltern in Rio Maior, Portugal.</title>
        <authorList>
            <person name="Albuquerque L."/>
            <person name="Viver T."/>
            <person name="Barroso C."/>
            <person name="Claudino R."/>
            <person name="Galvan M."/>
            <person name="Simoes G."/>
            <person name="Lobo Da Cunha A."/>
            <person name="Egas C."/>
        </authorList>
    </citation>
    <scope>NUCLEOTIDE SEQUENCE [LARGE SCALE GENOMIC DNA]</scope>
    <source>
        <strain evidence="7 9">DSM 18646</strain>
    </source>
</reference>
<evidence type="ECO:0000256" key="3">
    <source>
        <dbReference type="ARBA" id="ARBA00022723"/>
    </source>
</evidence>
<dbReference type="GO" id="GO:0046872">
    <property type="term" value="F:metal ion binding"/>
    <property type="evidence" value="ECO:0007669"/>
    <property type="project" value="UniProtKB-KW"/>
</dbReference>
<accession>A0AAV3SPH9</accession>
<comment type="caution">
    <text evidence="6">The sequence shown here is derived from an EMBL/GenBank/DDBJ whole genome shotgun (WGS) entry which is preliminary data.</text>
</comment>
<dbReference type="PANTHER" id="PTHR43462">
    <property type="entry name" value="ALANYL-TRNA EDITING PROTEIN"/>
    <property type="match status" value="1"/>
</dbReference>
<dbReference type="Pfam" id="PF07973">
    <property type="entry name" value="tRNA_SAD"/>
    <property type="match status" value="1"/>
</dbReference>
<evidence type="ECO:0000313" key="8">
    <source>
        <dbReference type="Proteomes" id="UP001501425"/>
    </source>
</evidence>
<dbReference type="GO" id="GO:0005737">
    <property type="term" value="C:cytoplasm"/>
    <property type="evidence" value="ECO:0007669"/>
    <property type="project" value="UniProtKB-SubCell"/>
</dbReference>
<organism evidence="6 8">
    <name type="scientific">Halorubrum ejinorense</name>
    <dbReference type="NCBI Taxonomy" id="425309"/>
    <lineage>
        <taxon>Archaea</taxon>
        <taxon>Methanobacteriati</taxon>
        <taxon>Methanobacteriota</taxon>
        <taxon>Stenosarchaea group</taxon>
        <taxon>Halobacteria</taxon>
        <taxon>Halobacteriales</taxon>
        <taxon>Haloferacaceae</taxon>
        <taxon>Halorubrum</taxon>
    </lineage>
</organism>
<dbReference type="GO" id="GO:0005524">
    <property type="term" value="F:ATP binding"/>
    <property type="evidence" value="ECO:0007669"/>
    <property type="project" value="InterPro"/>
</dbReference>
<evidence type="ECO:0000259" key="5">
    <source>
        <dbReference type="PROSITE" id="PS50860"/>
    </source>
</evidence>
<dbReference type="EMBL" id="BAAADQ010000002">
    <property type="protein sequence ID" value="GAA0534144.1"/>
    <property type="molecule type" value="Genomic_DNA"/>
</dbReference>
<dbReference type="GO" id="GO:0004813">
    <property type="term" value="F:alanine-tRNA ligase activity"/>
    <property type="evidence" value="ECO:0007669"/>
    <property type="project" value="InterPro"/>
</dbReference>
<protein>
    <submittedName>
        <fullName evidence="6">Alanyl-tRNA editing protein</fullName>
    </submittedName>
</protein>
<keyword evidence="4" id="KW-0862">Zinc</keyword>
<evidence type="ECO:0000313" key="9">
    <source>
        <dbReference type="Proteomes" id="UP001567571"/>
    </source>
</evidence>
<keyword evidence="3" id="KW-0479">Metal-binding</keyword>
<dbReference type="InterPro" id="IPR018165">
    <property type="entry name" value="Ala-tRNA-synth_IIc_core"/>
</dbReference>
<proteinExistence type="predicted"/>
<reference evidence="6" key="1">
    <citation type="journal article" date="2014" name="Int. J. Syst. Evol. Microbiol.">
        <title>Complete genome sequence of Corynebacterium casei LMG S-19264T (=DSM 44701T), isolated from a smear-ripened cheese.</title>
        <authorList>
            <consortium name="US DOE Joint Genome Institute (JGI-PGF)"/>
            <person name="Walter F."/>
            <person name="Albersmeier A."/>
            <person name="Kalinowski J."/>
            <person name="Ruckert C."/>
        </authorList>
    </citation>
    <scope>NUCLEOTIDE SEQUENCE</scope>
    <source>
        <strain evidence="6">JCM 14265</strain>
    </source>
</reference>
<dbReference type="InterPro" id="IPR051335">
    <property type="entry name" value="Alanyl-tRNA_Editing_Enzymes"/>
</dbReference>
<reference evidence="6" key="2">
    <citation type="submission" date="2023-12" db="EMBL/GenBank/DDBJ databases">
        <authorList>
            <person name="Sun Q."/>
            <person name="Inoue M."/>
        </authorList>
    </citation>
    <scope>NUCLEOTIDE SEQUENCE</scope>
    <source>
        <strain evidence="6">JCM 14265</strain>
    </source>
</reference>
<dbReference type="InterPro" id="IPR018163">
    <property type="entry name" value="Thr/Ala-tRNA-synth_IIc_edit"/>
</dbReference>
<evidence type="ECO:0000256" key="1">
    <source>
        <dbReference type="ARBA" id="ARBA00001947"/>
    </source>
</evidence>
<dbReference type="GO" id="GO:0006419">
    <property type="term" value="P:alanyl-tRNA aminoacylation"/>
    <property type="evidence" value="ECO:0007669"/>
    <property type="project" value="InterPro"/>
</dbReference>
<evidence type="ECO:0000313" key="6">
    <source>
        <dbReference type="EMBL" id="GAA0534144.1"/>
    </source>
</evidence>
<keyword evidence="9" id="KW-1185">Reference proteome</keyword>
<dbReference type="SMART" id="SM00863">
    <property type="entry name" value="tRNA_SAD"/>
    <property type="match status" value="1"/>
</dbReference>
<dbReference type="RefSeq" id="WP_343776558.1">
    <property type="nucleotide sequence ID" value="NZ_BAAADQ010000002.1"/>
</dbReference>
<dbReference type="Gene3D" id="3.30.980.10">
    <property type="entry name" value="Threonyl-trna Synthetase, Chain A, domain 2"/>
    <property type="match status" value="1"/>
</dbReference>
<sequence>MTEQLHLDDDSVTTFEATVERALSDPPRVVLDRTHFYPTGGGQPHDTGTLRAADDDRVWDVVGVEKRDTVYHELGPVEGSEGDAPELPGSGTSLRGEVDAERRAAHSRYHTAQHLLSALLLAEFDAPTTGNQLYRDRARLDAAHDRFTDADLDRIETRLNGLVADGRPVSSYTMDRETAEATLDTDRTRIDLLPDSIDELRIVEIGGADGADEPYDRTACAGTHVGDTSDIGEVVVTGRETKGPDEERVRFALAEHVDGGE</sequence>
<evidence type="ECO:0000313" key="7">
    <source>
        <dbReference type="EMBL" id="MEZ3167461.1"/>
    </source>
</evidence>
<name>A0AAV3SPH9_9EURY</name>
<dbReference type="Proteomes" id="UP001501425">
    <property type="component" value="Unassembled WGS sequence"/>
</dbReference>
<dbReference type="PROSITE" id="PS50860">
    <property type="entry name" value="AA_TRNA_LIGASE_II_ALA"/>
    <property type="match status" value="1"/>
</dbReference>
<dbReference type="GO" id="GO:0003676">
    <property type="term" value="F:nucleic acid binding"/>
    <property type="evidence" value="ECO:0007669"/>
    <property type="project" value="InterPro"/>
</dbReference>
<dbReference type="EMBL" id="JBEDNW010000004">
    <property type="protein sequence ID" value="MEZ3167461.1"/>
    <property type="molecule type" value="Genomic_DNA"/>
</dbReference>
<dbReference type="SUPFAM" id="SSF55186">
    <property type="entry name" value="ThrRS/AlaRS common domain"/>
    <property type="match status" value="1"/>
</dbReference>
<evidence type="ECO:0000256" key="2">
    <source>
        <dbReference type="ARBA" id="ARBA00004496"/>
    </source>
</evidence>
<dbReference type="InterPro" id="IPR009000">
    <property type="entry name" value="Transl_B-barrel_sf"/>
</dbReference>
<dbReference type="Proteomes" id="UP001567571">
    <property type="component" value="Unassembled WGS sequence"/>
</dbReference>